<dbReference type="AlphaFoldDB" id="K1R4G9"/>
<dbReference type="PANTHER" id="PTHR24372">
    <property type="entry name" value="GLYCOPROTEIN HORMONE RECEPTOR"/>
    <property type="match status" value="1"/>
</dbReference>
<gene>
    <name evidence="10" type="ORF">CGI_10004009</name>
</gene>
<protein>
    <recommendedName>
        <fullName evidence="11">G-protein coupled receptors family 1 profile domain-containing protein</fullName>
    </recommendedName>
</protein>
<dbReference type="PROSITE" id="PS50262">
    <property type="entry name" value="G_PROTEIN_RECEP_F1_2"/>
    <property type="match status" value="1"/>
</dbReference>
<dbReference type="SUPFAM" id="SSF81321">
    <property type="entry name" value="Family A G protein-coupled receptor-like"/>
    <property type="match status" value="1"/>
</dbReference>
<keyword evidence="7" id="KW-0675">Receptor</keyword>
<dbReference type="Pfam" id="PF00001">
    <property type="entry name" value="7tm_1"/>
    <property type="match status" value="1"/>
</dbReference>
<name>K1R4G9_MAGGI</name>
<comment type="similarity">
    <text evidence="7">Belongs to the G-protein coupled receptor 1 family.</text>
</comment>
<dbReference type="EMBL" id="JH816214">
    <property type="protein sequence ID" value="EKC28811.1"/>
    <property type="molecule type" value="Genomic_DNA"/>
</dbReference>
<evidence type="ECO:0000313" key="10">
    <source>
        <dbReference type="EMBL" id="EKC28811.1"/>
    </source>
</evidence>
<comment type="subcellular location">
    <subcellularLocation>
        <location evidence="1">Membrane</location>
    </subcellularLocation>
</comment>
<dbReference type="Gene3D" id="3.90.190.10">
    <property type="entry name" value="Protein tyrosine phosphatase superfamily"/>
    <property type="match status" value="2"/>
</dbReference>
<evidence type="ECO:0000259" key="8">
    <source>
        <dbReference type="PROSITE" id="PS50055"/>
    </source>
</evidence>
<dbReference type="GO" id="GO:0005886">
    <property type="term" value="C:plasma membrane"/>
    <property type="evidence" value="ECO:0007669"/>
    <property type="project" value="TreeGrafter"/>
</dbReference>
<feature type="domain" description="Tyrosine-protein phosphatase" evidence="8">
    <location>
        <begin position="257"/>
        <end position="330"/>
    </location>
</feature>
<evidence type="ECO:0000256" key="4">
    <source>
        <dbReference type="ARBA" id="ARBA00022737"/>
    </source>
</evidence>
<evidence type="ECO:0000256" key="1">
    <source>
        <dbReference type="ARBA" id="ARBA00004370"/>
    </source>
</evidence>
<evidence type="ECO:0000256" key="2">
    <source>
        <dbReference type="ARBA" id="ARBA00022614"/>
    </source>
</evidence>
<dbReference type="PROSITE" id="PS50055">
    <property type="entry name" value="TYR_PHOSPHATASE_PTP"/>
    <property type="match status" value="1"/>
</dbReference>
<evidence type="ECO:0000256" key="5">
    <source>
        <dbReference type="ARBA" id="ARBA00022989"/>
    </source>
</evidence>
<evidence type="ECO:0000256" key="6">
    <source>
        <dbReference type="ARBA" id="ARBA00023136"/>
    </source>
</evidence>
<dbReference type="InParanoid" id="K1R4G9"/>
<dbReference type="InterPro" id="IPR000242">
    <property type="entry name" value="PTP_cat"/>
</dbReference>
<dbReference type="InterPro" id="IPR029021">
    <property type="entry name" value="Prot-tyrosine_phosphatase-like"/>
</dbReference>
<keyword evidence="7" id="KW-0807">Transducer</keyword>
<dbReference type="GO" id="GO:0004725">
    <property type="term" value="F:protein tyrosine phosphatase activity"/>
    <property type="evidence" value="ECO:0007669"/>
    <property type="project" value="InterPro"/>
</dbReference>
<dbReference type="GO" id="GO:0007189">
    <property type="term" value="P:adenylate cyclase-activating G protein-coupled receptor signaling pathway"/>
    <property type="evidence" value="ECO:0007669"/>
    <property type="project" value="TreeGrafter"/>
</dbReference>
<dbReference type="HOGENOM" id="CLU_406112_0_0_1"/>
<dbReference type="InterPro" id="IPR000276">
    <property type="entry name" value="GPCR_Rhodpsn"/>
</dbReference>
<feature type="domain" description="G-protein coupled receptors family 1 profile" evidence="9">
    <location>
        <begin position="467"/>
        <end position="665"/>
    </location>
</feature>
<keyword evidence="4" id="KW-0677">Repeat</keyword>
<dbReference type="Pfam" id="PF00102">
    <property type="entry name" value="Y_phosphatase"/>
    <property type="match status" value="1"/>
</dbReference>
<dbReference type="PRINTS" id="PR00237">
    <property type="entry name" value="GPCRRHODOPSN"/>
</dbReference>
<dbReference type="GO" id="GO:0008528">
    <property type="term" value="F:G protein-coupled peptide receptor activity"/>
    <property type="evidence" value="ECO:0007669"/>
    <property type="project" value="TreeGrafter"/>
</dbReference>
<dbReference type="GO" id="GO:0009755">
    <property type="term" value="P:hormone-mediated signaling pathway"/>
    <property type="evidence" value="ECO:0007669"/>
    <property type="project" value="TreeGrafter"/>
</dbReference>
<evidence type="ECO:0000256" key="7">
    <source>
        <dbReference type="RuleBase" id="RU000688"/>
    </source>
</evidence>
<keyword evidence="7" id="KW-0297">G-protein coupled receptor</keyword>
<dbReference type="SUPFAM" id="SSF52799">
    <property type="entry name" value="(Phosphotyrosine protein) phosphatases II"/>
    <property type="match status" value="1"/>
</dbReference>
<dbReference type="PROSITE" id="PS00237">
    <property type="entry name" value="G_PROTEIN_RECEP_F1_1"/>
    <property type="match status" value="1"/>
</dbReference>
<keyword evidence="3 7" id="KW-0812">Transmembrane</keyword>
<evidence type="ECO:0000259" key="9">
    <source>
        <dbReference type="PROSITE" id="PS50262"/>
    </source>
</evidence>
<accession>K1R4G9</accession>
<keyword evidence="5" id="KW-1133">Transmembrane helix</keyword>
<dbReference type="Gene3D" id="1.20.1070.10">
    <property type="entry name" value="Rhodopsin 7-helix transmembrane proteins"/>
    <property type="match status" value="1"/>
</dbReference>
<reference evidence="10" key="1">
    <citation type="journal article" date="2012" name="Nature">
        <title>The oyster genome reveals stress adaptation and complexity of shell formation.</title>
        <authorList>
            <person name="Zhang G."/>
            <person name="Fang X."/>
            <person name="Guo X."/>
            <person name="Li L."/>
            <person name="Luo R."/>
            <person name="Xu F."/>
            <person name="Yang P."/>
            <person name="Zhang L."/>
            <person name="Wang X."/>
            <person name="Qi H."/>
            <person name="Xiong Z."/>
            <person name="Que H."/>
            <person name="Xie Y."/>
            <person name="Holland P.W."/>
            <person name="Paps J."/>
            <person name="Zhu Y."/>
            <person name="Wu F."/>
            <person name="Chen Y."/>
            <person name="Wang J."/>
            <person name="Peng C."/>
            <person name="Meng J."/>
            <person name="Yang L."/>
            <person name="Liu J."/>
            <person name="Wen B."/>
            <person name="Zhang N."/>
            <person name="Huang Z."/>
            <person name="Zhu Q."/>
            <person name="Feng Y."/>
            <person name="Mount A."/>
            <person name="Hedgecock D."/>
            <person name="Xu Z."/>
            <person name="Liu Y."/>
            <person name="Domazet-Loso T."/>
            <person name="Du Y."/>
            <person name="Sun X."/>
            <person name="Zhang S."/>
            <person name="Liu B."/>
            <person name="Cheng P."/>
            <person name="Jiang X."/>
            <person name="Li J."/>
            <person name="Fan D."/>
            <person name="Wang W."/>
            <person name="Fu W."/>
            <person name="Wang T."/>
            <person name="Wang B."/>
            <person name="Zhang J."/>
            <person name="Peng Z."/>
            <person name="Li Y."/>
            <person name="Li N."/>
            <person name="Wang J."/>
            <person name="Chen M."/>
            <person name="He Y."/>
            <person name="Tan F."/>
            <person name="Song X."/>
            <person name="Zheng Q."/>
            <person name="Huang R."/>
            <person name="Yang H."/>
            <person name="Du X."/>
            <person name="Chen L."/>
            <person name="Yang M."/>
            <person name="Gaffney P.M."/>
            <person name="Wang S."/>
            <person name="Luo L."/>
            <person name="She Z."/>
            <person name="Ming Y."/>
            <person name="Huang W."/>
            <person name="Zhang S."/>
            <person name="Huang B."/>
            <person name="Zhang Y."/>
            <person name="Qu T."/>
            <person name="Ni P."/>
            <person name="Miao G."/>
            <person name="Wang J."/>
            <person name="Wang Q."/>
            <person name="Steinberg C.E."/>
            <person name="Wang H."/>
            <person name="Li N."/>
            <person name="Qian L."/>
            <person name="Zhang G."/>
            <person name="Li Y."/>
            <person name="Yang H."/>
            <person name="Liu X."/>
            <person name="Wang J."/>
            <person name="Yin Y."/>
            <person name="Wang J."/>
        </authorList>
    </citation>
    <scope>NUCLEOTIDE SEQUENCE [LARGE SCALE GENOMIC DNA]</scope>
    <source>
        <strain evidence="10">05x7-T-G4-1.051#20</strain>
    </source>
</reference>
<dbReference type="PANTHER" id="PTHR24372:SF77">
    <property type="entry name" value="G-PROTEIN COUPLED RECEPTORS FAMILY 1 PROFILE DOMAIN-CONTAINING PROTEIN"/>
    <property type="match status" value="1"/>
</dbReference>
<evidence type="ECO:0000256" key="3">
    <source>
        <dbReference type="ARBA" id="ARBA00022692"/>
    </source>
</evidence>
<keyword evidence="6" id="KW-0472">Membrane</keyword>
<proteinExistence type="inferred from homology"/>
<organism evidence="10">
    <name type="scientific">Magallana gigas</name>
    <name type="common">Pacific oyster</name>
    <name type="synonym">Crassostrea gigas</name>
    <dbReference type="NCBI Taxonomy" id="29159"/>
    <lineage>
        <taxon>Eukaryota</taxon>
        <taxon>Metazoa</taxon>
        <taxon>Spiralia</taxon>
        <taxon>Lophotrochozoa</taxon>
        <taxon>Mollusca</taxon>
        <taxon>Bivalvia</taxon>
        <taxon>Autobranchia</taxon>
        <taxon>Pteriomorphia</taxon>
        <taxon>Ostreida</taxon>
        <taxon>Ostreoidea</taxon>
        <taxon>Ostreidae</taxon>
        <taxon>Magallana</taxon>
    </lineage>
</organism>
<keyword evidence="2" id="KW-0433">Leucine-rich repeat</keyword>
<sequence>MNKTGSFQRIVFMYSDDRDIWKDAVLQNISKVSGSLSSPSSAELRLVIDKKNIQCPDDFAMFRCKMRGFDQVTHNVEEKFTEPISVSYCALLLSIQIKAEQPTMHLENDLAIVCYISHPGNIASVFSLELQMNRTGSFQRIVFMYSDDKDIWKDAVLQKISKVSGSLSSPSSAELRLVIDKKKMQCPDDFAMFRCKMRGFDQVTHNVEEKFTEPISVSYCASSVQSKIHGIPTANYAGVVIAAIGIVILVASGLLWKRHRYKRSIPLRRFVEHVEYLMKNDKEELNEEFKDGLYIMTQCPTQKKTANFWQMIWEHHVPSIVVLSADREQRQENQSKTVNHFSVSDVEMCRVQEQLLNLIDILTRTNKNIDAKGPCVVHGGCYGMDYSSVFIVVDHLVKSTVSGSSSVDVYGTVTRLLKERMFSIDSERCLIASFDFDTVVPGSSLVYRYPAIADLEYQNIYGFNDSEWRYSKACTIAGLLATTSSEASVIFIFLITLERFIVLKHPFSAGVFKNRRLVILITIIAWLSAIAFSAVPLFVYQDFYSRSTVCISLPLTTERVSGWEYSTLLFIGFNLLIFLAVVILQLLIYIHVKRMGSKTNNDNTKREMKVLRSLSYVVVSDTLCWIPIIVIGLMAYGGVGVSPDIYAWVIVVVLPINSALNPFIYTFSMIYRRKARK</sequence>
<evidence type="ECO:0008006" key="11">
    <source>
        <dbReference type="Google" id="ProtNLM"/>
    </source>
</evidence>
<dbReference type="InterPro" id="IPR017452">
    <property type="entry name" value="GPCR_Rhodpsn_7TM"/>
</dbReference>